<dbReference type="Proteomes" id="UP001432401">
    <property type="component" value="Unassembled WGS sequence"/>
</dbReference>
<evidence type="ECO:0000256" key="3">
    <source>
        <dbReference type="ARBA" id="ARBA00022989"/>
    </source>
</evidence>
<evidence type="ECO:0000313" key="9">
    <source>
        <dbReference type="Proteomes" id="UP001432401"/>
    </source>
</evidence>
<evidence type="ECO:0000313" key="8">
    <source>
        <dbReference type="EMBL" id="MES0837310.1"/>
    </source>
</evidence>
<dbReference type="RefSeq" id="WP_352986155.1">
    <property type="nucleotide sequence ID" value="NZ_JBEQNA010000016.1"/>
</dbReference>
<evidence type="ECO:0000256" key="4">
    <source>
        <dbReference type="ARBA" id="ARBA00023136"/>
    </source>
</evidence>
<name>A0ABV2A1S5_9ACTN</name>
<feature type="transmembrane region" description="Helical" evidence="6">
    <location>
        <begin position="51"/>
        <end position="80"/>
    </location>
</feature>
<protein>
    <submittedName>
        <fullName evidence="8">LapA family protein</fullName>
    </submittedName>
</protein>
<dbReference type="EMBL" id="JBEQNB010000017">
    <property type="protein sequence ID" value="MES0837310.1"/>
    <property type="molecule type" value="Genomic_DNA"/>
</dbReference>
<evidence type="ECO:0000256" key="1">
    <source>
        <dbReference type="ARBA" id="ARBA00022475"/>
    </source>
</evidence>
<keyword evidence="9" id="KW-1185">Reference proteome</keyword>
<feature type="transmembrane region" description="Helical" evidence="6">
    <location>
        <begin position="28"/>
        <end position="45"/>
    </location>
</feature>
<gene>
    <name evidence="8" type="ORF">ABUK86_26265</name>
</gene>
<keyword evidence="1" id="KW-1003">Cell membrane</keyword>
<keyword evidence="3 6" id="KW-1133">Transmembrane helix</keyword>
<dbReference type="Pfam" id="PF06305">
    <property type="entry name" value="LapA_dom"/>
    <property type="match status" value="1"/>
</dbReference>
<keyword evidence="4 6" id="KW-0472">Membrane</keyword>
<organism evidence="8 9">
    <name type="scientific">Nocardiopsis tropica</name>
    <dbReference type="NCBI Taxonomy" id="109330"/>
    <lineage>
        <taxon>Bacteria</taxon>
        <taxon>Bacillati</taxon>
        <taxon>Actinomycetota</taxon>
        <taxon>Actinomycetes</taxon>
        <taxon>Streptosporangiales</taxon>
        <taxon>Nocardiopsidaceae</taxon>
        <taxon>Nocardiopsis</taxon>
    </lineage>
</organism>
<proteinExistence type="predicted"/>
<evidence type="ECO:0000256" key="5">
    <source>
        <dbReference type="SAM" id="MobiDB-lite"/>
    </source>
</evidence>
<evidence type="ECO:0000256" key="2">
    <source>
        <dbReference type="ARBA" id="ARBA00022692"/>
    </source>
</evidence>
<sequence length="92" mass="9605">MNAPPPPVDRAAGHGSSRKGLSSVPPRMWAAVVLLVVTALFVAQNRDTAQIQFLVVSLTAPLWAALAVSVAAGVVIGLLVRPSRRRRRGASG</sequence>
<comment type="caution">
    <text evidence="8">The sequence shown here is derived from an EMBL/GenBank/DDBJ whole genome shotgun (WGS) entry which is preliminary data.</text>
</comment>
<reference evidence="8 9" key="1">
    <citation type="submission" date="2024-06" db="EMBL/GenBank/DDBJ databases">
        <authorList>
            <person name="Bataeva Y.V."/>
            <person name="Grigorian L.N."/>
            <person name="Solomentsev V.I."/>
        </authorList>
    </citation>
    <scope>NUCLEOTIDE SEQUENCE [LARGE SCALE GENOMIC DNA]</scope>
    <source>
        <strain evidence="9">SCPM-O-B-12605 (RCAM04882)</strain>
    </source>
</reference>
<dbReference type="InterPro" id="IPR010445">
    <property type="entry name" value="LapA_dom"/>
</dbReference>
<evidence type="ECO:0000256" key="6">
    <source>
        <dbReference type="SAM" id="Phobius"/>
    </source>
</evidence>
<feature type="domain" description="Lipopolysaccharide assembly protein A" evidence="7">
    <location>
        <begin position="44"/>
        <end position="80"/>
    </location>
</feature>
<keyword evidence="2 6" id="KW-0812">Transmembrane</keyword>
<accession>A0ABV2A1S5</accession>
<feature type="region of interest" description="Disordered" evidence="5">
    <location>
        <begin position="1"/>
        <end position="23"/>
    </location>
</feature>
<evidence type="ECO:0000259" key="7">
    <source>
        <dbReference type="Pfam" id="PF06305"/>
    </source>
</evidence>